<protein>
    <submittedName>
        <fullName evidence="2">Uncharacterized protein</fullName>
    </submittedName>
</protein>
<proteinExistence type="predicted"/>
<comment type="caution">
    <text evidence="2">The sequence shown here is derived from an EMBL/GenBank/DDBJ whole genome shotgun (WGS) entry which is preliminary data.</text>
</comment>
<accession>A0A395IKU4</accession>
<evidence type="ECO:0000256" key="1">
    <source>
        <dbReference type="SAM" id="MobiDB-lite"/>
    </source>
</evidence>
<feature type="region of interest" description="Disordered" evidence="1">
    <location>
        <begin position="36"/>
        <end position="56"/>
    </location>
</feature>
<name>A0A395IKU4_9HELO</name>
<dbReference type="AlphaFoldDB" id="A0A395IKU4"/>
<dbReference type="Proteomes" id="UP000249056">
    <property type="component" value="Unassembled WGS sequence"/>
</dbReference>
<sequence length="245" mass="24297">MTSTSVFANPVPAQPSTLATEMYGLSVHQVMDVANEPPSKAASTTPAGAKSTGTDQRNEQAAVTAMGYILQESPLNASMFDAAKTSLMNFVSKGIAIRENNQKITPEGNAATAGLAKVAMAQQEEFNLTMSLSASNVAVSNATVEKLKADFAGGIVQNMKNLAAATKGCKFQSTAASVEAAPAKDGSAGPAETGSEAGAAEVASGKAAPAKEGAGSAKAASGKAEPAKEGAGSAEAVSGKAAPAM</sequence>
<feature type="region of interest" description="Disordered" evidence="1">
    <location>
        <begin position="181"/>
        <end position="245"/>
    </location>
</feature>
<feature type="compositionally biased region" description="Low complexity" evidence="1">
    <location>
        <begin position="186"/>
        <end position="236"/>
    </location>
</feature>
<evidence type="ECO:0000313" key="2">
    <source>
        <dbReference type="EMBL" id="RAL59009.1"/>
    </source>
</evidence>
<keyword evidence="3" id="KW-1185">Reference proteome</keyword>
<organism evidence="2 3">
    <name type="scientific">Monilinia fructigena</name>
    <dbReference type="NCBI Taxonomy" id="38457"/>
    <lineage>
        <taxon>Eukaryota</taxon>
        <taxon>Fungi</taxon>
        <taxon>Dikarya</taxon>
        <taxon>Ascomycota</taxon>
        <taxon>Pezizomycotina</taxon>
        <taxon>Leotiomycetes</taxon>
        <taxon>Helotiales</taxon>
        <taxon>Sclerotiniaceae</taxon>
        <taxon>Monilinia</taxon>
    </lineage>
</organism>
<gene>
    <name evidence="2" type="ORF">DID88_009038</name>
</gene>
<dbReference type="OrthoDB" id="3638982at2759"/>
<evidence type="ECO:0000313" key="3">
    <source>
        <dbReference type="Proteomes" id="UP000249056"/>
    </source>
</evidence>
<reference evidence="2 3" key="1">
    <citation type="submission" date="2018-06" db="EMBL/GenBank/DDBJ databases">
        <title>Genome Sequence of the Brown Rot Fungal Pathogen Monilinia fructigena.</title>
        <authorList>
            <person name="Landi L."/>
            <person name="De Miccolis Angelini R.M."/>
            <person name="Pollastro S."/>
            <person name="Abate D."/>
            <person name="Faretra F."/>
            <person name="Romanazzi G."/>
        </authorList>
    </citation>
    <scope>NUCLEOTIDE SEQUENCE [LARGE SCALE GENOMIC DNA]</scope>
    <source>
        <strain evidence="2 3">Mfrg269</strain>
    </source>
</reference>
<dbReference type="EMBL" id="QKRW01000062">
    <property type="protein sequence ID" value="RAL59009.1"/>
    <property type="molecule type" value="Genomic_DNA"/>
</dbReference>
<feature type="compositionally biased region" description="Polar residues" evidence="1">
    <location>
        <begin position="41"/>
        <end position="56"/>
    </location>
</feature>